<dbReference type="InterPro" id="IPR001173">
    <property type="entry name" value="Glyco_trans_2-like"/>
</dbReference>
<feature type="domain" description="Glycosyltransferase 2-like" evidence="1">
    <location>
        <begin position="9"/>
        <end position="120"/>
    </location>
</feature>
<dbReference type="SUPFAM" id="SSF53448">
    <property type="entry name" value="Nucleotide-diphospho-sugar transferases"/>
    <property type="match status" value="1"/>
</dbReference>
<dbReference type="GO" id="GO:0016758">
    <property type="term" value="F:hexosyltransferase activity"/>
    <property type="evidence" value="ECO:0007669"/>
    <property type="project" value="UniProtKB-ARBA"/>
</dbReference>
<protein>
    <recommendedName>
        <fullName evidence="1">Glycosyltransferase 2-like domain-containing protein</fullName>
    </recommendedName>
</protein>
<dbReference type="InterPro" id="IPR029044">
    <property type="entry name" value="Nucleotide-diphossugar_trans"/>
</dbReference>
<accession>A0A242JW14</accession>
<reference evidence="2 3" key="1">
    <citation type="submission" date="2017-05" db="EMBL/GenBank/DDBJ databases">
        <title>The Genome Sequence of Enterococcus sp. 10A9_DIV0425.</title>
        <authorList>
            <consortium name="The Broad Institute Genomics Platform"/>
            <consortium name="The Broad Institute Genomic Center for Infectious Diseases"/>
            <person name="Earl A."/>
            <person name="Manson A."/>
            <person name="Schwartman J."/>
            <person name="Gilmore M."/>
            <person name="Abouelleil A."/>
            <person name="Cao P."/>
            <person name="Chapman S."/>
            <person name="Cusick C."/>
            <person name="Shea T."/>
            <person name="Young S."/>
            <person name="Neafsey D."/>
            <person name="Nusbaum C."/>
            <person name="Birren B."/>
        </authorList>
    </citation>
    <scope>NUCLEOTIDE SEQUENCE [LARGE SCALE GENOMIC DNA]</scope>
    <source>
        <strain evidence="2 3">10A9_DIV0425</strain>
    </source>
</reference>
<dbReference type="AlphaFoldDB" id="A0A242JW14"/>
<gene>
    <name evidence="2" type="ORF">A5844_002294</name>
</gene>
<dbReference type="Proteomes" id="UP000194933">
    <property type="component" value="Unassembled WGS sequence"/>
</dbReference>
<name>A0A242JW14_9ENTE</name>
<evidence type="ECO:0000259" key="1">
    <source>
        <dbReference type="Pfam" id="PF00535"/>
    </source>
</evidence>
<organism evidence="2 3">
    <name type="scientific">Candidatus Enterococcus wittei</name>
    <dbReference type="NCBI Taxonomy" id="1987383"/>
    <lineage>
        <taxon>Bacteria</taxon>
        <taxon>Bacillati</taxon>
        <taxon>Bacillota</taxon>
        <taxon>Bacilli</taxon>
        <taxon>Lactobacillales</taxon>
        <taxon>Enterococcaceae</taxon>
        <taxon>Enterococcus</taxon>
    </lineage>
</organism>
<keyword evidence="3" id="KW-1185">Reference proteome</keyword>
<dbReference type="Pfam" id="PF00535">
    <property type="entry name" value="Glycos_transf_2"/>
    <property type="match status" value="1"/>
</dbReference>
<evidence type="ECO:0000313" key="3">
    <source>
        <dbReference type="Proteomes" id="UP000194933"/>
    </source>
</evidence>
<dbReference type="RefSeq" id="WP_086285345.1">
    <property type="nucleotide sequence ID" value="NZ_NGMO01000004.1"/>
</dbReference>
<proteinExistence type="predicted"/>
<dbReference type="PANTHER" id="PTHR22916">
    <property type="entry name" value="GLYCOSYLTRANSFERASE"/>
    <property type="match status" value="1"/>
</dbReference>
<comment type="caution">
    <text evidence="2">The sequence shown here is derived from an EMBL/GenBank/DDBJ whole genome shotgun (WGS) entry which is preliminary data.</text>
</comment>
<dbReference type="PANTHER" id="PTHR22916:SF3">
    <property type="entry name" value="UDP-GLCNAC:BETAGAL BETA-1,3-N-ACETYLGLUCOSAMINYLTRANSFERASE-LIKE PROTEIN 1"/>
    <property type="match status" value="1"/>
</dbReference>
<sequence>MRNEAFTVSVIMPTYNGEKNIIDQLESIRKQERMPDEVLLCDDGSTDHTIEIVTDFIEENHLEGWKLLINEENIGWRENFIRLMHQAKGDVIFFSDQDDIWYPHKIKHMSEKIMSDPENIKVLVSNYDELIEENGVSYPCEKRKIPTKEPNDYIYFSKKNVFLNRPGWVYAFQKDFIPVFDEYLETSLYPVHDMAMWSSGVLSDKLYLLDEKTGLWRKHGSSAMQIENEETEKNAETKKNIRIGKLELLKILTISNLNFVQRVDVPNKEHKEETLKALLKELETRLKIVQEDKPLDVLKNWRSYTVLHSFFADILYFTKSRVNKKYR</sequence>
<dbReference type="STRING" id="1987383.A5844_002294"/>
<evidence type="ECO:0000313" key="2">
    <source>
        <dbReference type="EMBL" id="OTP09516.1"/>
    </source>
</evidence>
<dbReference type="EMBL" id="NGMO01000004">
    <property type="protein sequence ID" value="OTP09516.1"/>
    <property type="molecule type" value="Genomic_DNA"/>
</dbReference>
<dbReference type="Gene3D" id="3.90.550.10">
    <property type="entry name" value="Spore Coat Polysaccharide Biosynthesis Protein SpsA, Chain A"/>
    <property type="match status" value="1"/>
</dbReference>